<organism evidence="2 3">
    <name type="scientific">Aspergillus wentii DTO 134E9</name>
    <dbReference type="NCBI Taxonomy" id="1073089"/>
    <lineage>
        <taxon>Eukaryota</taxon>
        <taxon>Fungi</taxon>
        <taxon>Dikarya</taxon>
        <taxon>Ascomycota</taxon>
        <taxon>Pezizomycotina</taxon>
        <taxon>Eurotiomycetes</taxon>
        <taxon>Eurotiomycetidae</taxon>
        <taxon>Eurotiales</taxon>
        <taxon>Aspergillaceae</taxon>
        <taxon>Aspergillus</taxon>
        <taxon>Aspergillus subgen. Cremei</taxon>
    </lineage>
</organism>
<evidence type="ECO:0000313" key="3">
    <source>
        <dbReference type="Proteomes" id="UP000184383"/>
    </source>
</evidence>
<reference evidence="3" key="1">
    <citation type="journal article" date="2017" name="Genome Biol.">
        <title>Comparative genomics reveals high biological diversity and specific adaptations in the industrially and medically important fungal genus Aspergillus.</title>
        <authorList>
            <person name="de Vries R.P."/>
            <person name="Riley R."/>
            <person name="Wiebenga A."/>
            <person name="Aguilar-Osorio G."/>
            <person name="Amillis S."/>
            <person name="Uchima C.A."/>
            <person name="Anderluh G."/>
            <person name="Asadollahi M."/>
            <person name="Askin M."/>
            <person name="Barry K."/>
            <person name="Battaglia E."/>
            <person name="Bayram O."/>
            <person name="Benocci T."/>
            <person name="Braus-Stromeyer S.A."/>
            <person name="Caldana C."/>
            <person name="Canovas D."/>
            <person name="Cerqueira G.C."/>
            <person name="Chen F."/>
            <person name="Chen W."/>
            <person name="Choi C."/>
            <person name="Clum A."/>
            <person name="Dos Santos R.A."/>
            <person name="Damasio A.R."/>
            <person name="Diallinas G."/>
            <person name="Emri T."/>
            <person name="Fekete E."/>
            <person name="Flipphi M."/>
            <person name="Freyberg S."/>
            <person name="Gallo A."/>
            <person name="Gournas C."/>
            <person name="Habgood R."/>
            <person name="Hainaut M."/>
            <person name="Harispe M.L."/>
            <person name="Henrissat B."/>
            <person name="Hilden K.S."/>
            <person name="Hope R."/>
            <person name="Hossain A."/>
            <person name="Karabika E."/>
            <person name="Karaffa L."/>
            <person name="Karanyi Z."/>
            <person name="Krasevec N."/>
            <person name="Kuo A."/>
            <person name="Kusch H."/>
            <person name="LaButti K."/>
            <person name="Lagendijk E.L."/>
            <person name="Lapidus A."/>
            <person name="Levasseur A."/>
            <person name="Lindquist E."/>
            <person name="Lipzen A."/>
            <person name="Logrieco A.F."/>
            <person name="MacCabe A."/>
            <person name="Maekelae M.R."/>
            <person name="Malavazi I."/>
            <person name="Melin P."/>
            <person name="Meyer V."/>
            <person name="Mielnichuk N."/>
            <person name="Miskei M."/>
            <person name="Molnar A.P."/>
            <person name="Mule G."/>
            <person name="Ngan C.Y."/>
            <person name="Orejas M."/>
            <person name="Orosz E."/>
            <person name="Ouedraogo J.P."/>
            <person name="Overkamp K.M."/>
            <person name="Park H.-S."/>
            <person name="Perrone G."/>
            <person name="Piumi F."/>
            <person name="Punt P.J."/>
            <person name="Ram A.F."/>
            <person name="Ramon A."/>
            <person name="Rauscher S."/>
            <person name="Record E."/>
            <person name="Riano-Pachon D.M."/>
            <person name="Robert V."/>
            <person name="Roehrig J."/>
            <person name="Ruller R."/>
            <person name="Salamov A."/>
            <person name="Salih N.S."/>
            <person name="Samson R.A."/>
            <person name="Sandor E."/>
            <person name="Sanguinetti M."/>
            <person name="Schuetze T."/>
            <person name="Sepcic K."/>
            <person name="Shelest E."/>
            <person name="Sherlock G."/>
            <person name="Sophianopoulou V."/>
            <person name="Squina F.M."/>
            <person name="Sun H."/>
            <person name="Susca A."/>
            <person name="Todd R.B."/>
            <person name="Tsang A."/>
            <person name="Unkles S.E."/>
            <person name="van de Wiele N."/>
            <person name="van Rossen-Uffink D."/>
            <person name="Oliveira J.V."/>
            <person name="Vesth T.C."/>
            <person name="Visser J."/>
            <person name="Yu J.-H."/>
            <person name="Zhou M."/>
            <person name="Andersen M.R."/>
            <person name="Archer D.B."/>
            <person name="Baker S.E."/>
            <person name="Benoit I."/>
            <person name="Brakhage A.A."/>
            <person name="Braus G.H."/>
            <person name="Fischer R."/>
            <person name="Frisvad J.C."/>
            <person name="Goldman G.H."/>
            <person name="Houbraken J."/>
            <person name="Oakley B."/>
            <person name="Pocsi I."/>
            <person name="Scazzocchio C."/>
            <person name="Seiboth B."/>
            <person name="vanKuyk P.A."/>
            <person name="Wortman J."/>
            <person name="Dyer P.S."/>
            <person name="Grigoriev I.V."/>
        </authorList>
    </citation>
    <scope>NUCLEOTIDE SEQUENCE [LARGE SCALE GENOMIC DNA]</scope>
    <source>
        <strain evidence="3">DTO 134E9</strain>
    </source>
</reference>
<keyword evidence="3" id="KW-1185">Reference proteome</keyword>
<protein>
    <submittedName>
        <fullName evidence="2">Uncharacterized protein</fullName>
    </submittedName>
</protein>
<feature type="compositionally biased region" description="Polar residues" evidence="1">
    <location>
        <begin position="1"/>
        <end position="25"/>
    </location>
</feature>
<dbReference type="EMBL" id="KV878215">
    <property type="protein sequence ID" value="OJJ31912.1"/>
    <property type="molecule type" value="Genomic_DNA"/>
</dbReference>
<sequence length="70" mass="7826">MPSCSQPETKFDNTSVRAYNGSQTSDHTDAMLKREKDQPKPQTSLPQTSAEKQQDFAGIGFGAESTWFKR</sequence>
<proteinExistence type="predicted"/>
<feature type="region of interest" description="Disordered" evidence="1">
    <location>
        <begin position="1"/>
        <end position="70"/>
    </location>
</feature>
<accession>A0A1L9RAG7</accession>
<dbReference type="RefSeq" id="XP_040685589.1">
    <property type="nucleotide sequence ID" value="XM_040836142.1"/>
</dbReference>
<evidence type="ECO:0000256" key="1">
    <source>
        <dbReference type="SAM" id="MobiDB-lite"/>
    </source>
</evidence>
<dbReference type="AlphaFoldDB" id="A0A1L9RAG7"/>
<evidence type="ECO:0000313" key="2">
    <source>
        <dbReference type="EMBL" id="OJJ31912.1"/>
    </source>
</evidence>
<dbReference type="VEuPathDB" id="FungiDB:ASPWEDRAFT_43936"/>
<feature type="compositionally biased region" description="Basic and acidic residues" evidence="1">
    <location>
        <begin position="26"/>
        <end position="39"/>
    </location>
</feature>
<dbReference type="GeneID" id="63751990"/>
<name>A0A1L9RAG7_ASPWE</name>
<gene>
    <name evidence="2" type="ORF">ASPWEDRAFT_43936</name>
</gene>
<dbReference type="Proteomes" id="UP000184383">
    <property type="component" value="Unassembled WGS sequence"/>
</dbReference>
<feature type="compositionally biased region" description="Polar residues" evidence="1">
    <location>
        <begin position="40"/>
        <end position="51"/>
    </location>
</feature>